<proteinExistence type="predicted"/>
<gene>
    <name evidence="1" type="ORF">HGD80_02470</name>
</gene>
<dbReference type="EMBL" id="CP066882">
    <property type="protein sequence ID" value="QYC30704.1"/>
    <property type="molecule type" value="Genomic_DNA"/>
</dbReference>
<protein>
    <submittedName>
        <fullName evidence="1">Uncharacterized protein</fullName>
    </submittedName>
</protein>
<name>A0ABX8TML3_9MOLU</name>
<sequence>MKFDPDRIIKYLDNEVDQVKIEIIYKQSEKNDKPKETYPYEGKCHYCTQILKPDDKILLIK</sequence>
<evidence type="ECO:0000313" key="1">
    <source>
        <dbReference type="EMBL" id="QYC30704.1"/>
    </source>
</evidence>
<dbReference type="RefSeq" id="WP_219474259.1">
    <property type="nucleotide sequence ID" value="NZ_BSCX01000013.1"/>
</dbReference>
<evidence type="ECO:0000313" key="2">
    <source>
        <dbReference type="Proteomes" id="UP000825369"/>
    </source>
</evidence>
<reference evidence="1 2" key="1">
    <citation type="journal article" date="2021" name="Mol. Plant">
        <title>Genomic insights into the fast growth of paulownias and the formation of Paulownia witches' broom.</title>
        <authorList>
            <person name="Cao Y."/>
            <person name="Sun G."/>
            <person name="Zhai X."/>
            <person name="Xu P."/>
            <person name="Ma L."/>
            <person name="Deng M."/>
            <person name="Zhao Z."/>
            <person name="Yang H."/>
            <person name="Dong Y."/>
            <person name="Shang Z."/>
            <person name="Lv Y."/>
            <person name="Yan L."/>
            <person name="Liu H."/>
            <person name="Cao X."/>
            <person name="Li B."/>
            <person name="Wang Z."/>
            <person name="Zhao X."/>
            <person name="Yu H."/>
            <person name="Wang F."/>
            <person name="Ma W."/>
            <person name="Huang J."/>
            <person name="Fan G."/>
        </authorList>
    </citation>
    <scope>NUCLEOTIDE SEQUENCE [LARGE SCALE GENOMIC DNA]</scope>
    <source>
        <strain evidence="1 2">Zhengzhou</strain>
    </source>
</reference>
<dbReference type="Proteomes" id="UP000825369">
    <property type="component" value="Chromosome"/>
</dbReference>
<keyword evidence="2" id="KW-1185">Reference proteome</keyword>
<accession>A0ABX8TML3</accession>
<organism evidence="1 2">
    <name type="scientific">Paulownia witches'-broom phytoplasma</name>
    <dbReference type="NCBI Taxonomy" id="39647"/>
    <lineage>
        <taxon>Bacteria</taxon>
        <taxon>Bacillati</taxon>
        <taxon>Mycoplasmatota</taxon>
        <taxon>Mollicutes</taxon>
        <taxon>Acholeplasmatales</taxon>
        <taxon>Acholeplasmataceae</taxon>
        <taxon>Candidatus Phytoplasma</taxon>
        <taxon>16SrI (Aster yellows group)</taxon>
    </lineage>
</organism>